<dbReference type="CDD" id="cd00408">
    <property type="entry name" value="DHDPS-like"/>
    <property type="match status" value="1"/>
</dbReference>
<evidence type="ECO:0000313" key="5">
    <source>
        <dbReference type="EMBL" id="KAG7442303.1"/>
    </source>
</evidence>
<name>A0A9P7VJJ5_9AGAR</name>
<sequence>MAHPPPPGCHVATILFMTENEDLDPEAIESHTLRLALGGVAGILVHGDNGEAQLLSKSERRDVIKITRQVLDKNGFTNVPVIAGASAPSTRMTIQLCKEAADSGASYALITPESAIASYRAIADNFPIPIIIYNFPTVTNGLNLDSDAIVDLAEHPNIVGAKLACGEMGKLHRLASVFSPSEFGIYTSTTDCMLHGLISGCAGTMSASPNIIPKLHVALYDLFKLGKMDEGLKLQTNIAHADWVVRKLAPLAGIFGCGSNVVRSPLKAVGADTFMGSNHSAALEEVIGMEKQV</sequence>
<dbReference type="PANTHER" id="PTHR12128">
    <property type="entry name" value="DIHYDRODIPICOLINATE SYNTHASE"/>
    <property type="match status" value="1"/>
</dbReference>
<dbReference type="GeneID" id="66109372"/>
<evidence type="ECO:0000256" key="2">
    <source>
        <dbReference type="PIRNR" id="PIRNR001365"/>
    </source>
</evidence>
<dbReference type="Gene3D" id="3.20.20.70">
    <property type="entry name" value="Aldolase class I"/>
    <property type="match status" value="1"/>
</dbReference>
<dbReference type="InterPro" id="IPR002220">
    <property type="entry name" value="DapA-like"/>
</dbReference>
<dbReference type="OrthoDB" id="191315at2759"/>
<evidence type="ECO:0000313" key="6">
    <source>
        <dbReference type="Proteomes" id="UP000812287"/>
    </source>
</evidence>
<dbReference type="EMBL" id="MU250552">
    <property type="protein sequence ID" value="KAG7442303.1"/>
    <property type="molecule type" value="Genomic_DNA"/>
</dbReference>
<dbReference type="PIRSF" id="PIRSF001365">
    <property type="entry name" value="DHDPS"/>
    <property type="match status" value="1"/>
</dbReference>
<dbReference type="GO" id="GO:0008840">
    <property type="term" value="F:4-hydroxy-tetrahydrodipicolinate synthase activity"/>
    <property type="evidence" value="ECO:0007669"/>
    <property type="project" value="TreeGrafter"/>
</dbReference>
<proteinExistence type="inferred from homology"/>
<comment type="similarity">
    <text evidence="2">Belongs to the DapA family.</text>
</comment>
<dbReference type="Pfam" id="PF00701">
    <property type="entry name" value="DHDPS"/>
    <property type="match status" value="1"/>
</dbReference>
<dbReference type="AlphaFoldDB" id="A0A9P7VJJ5"/>
<comment type="caution">
    <text evidence="5">The sequence shown here is derived from an EMBL/GenBank/DDBJ whole genome shotgun (WGS) entry which is preliminary data.</text>
</comment>
<feature type="active site" description="Proton donor/acceptor" evidence="3">
    <location>
        <position position="133"/>
    </location>
</feature>
<dbReference type="InterPro" id="IPR013785">
    <property type="entry name" value="Aldolase_TIM"/>
</dbReference>
<evidence type="ECO:0000256" key="3">
    <source>
        <dbReference type="PIRSR" id="PIRSR001365-1"/>
    </source>
</evidence>
<feature type="active site" description="Schiff-base intermediate with substrate" evidence="3">
    <location>
        <position position="162"/>
    </location>
</feature>
<dbReference type="RefSeq" id="XP_043035803.1">
    <property type="nucleotide sequence ID" value="XM_043187075.1"/>
</dbReference>
<protein>
    <submittedName>
        <fullName evidence="5">Aldolase</fullName>
    </submittedName>
</protein>
<dbReference type="PRINTS" id="PR00146">
    <property type="entry name" value="DHPICSNTHASE"/>
</dbReference>
<evidence type="ECO:0000256" key="4">
    <source>
        <dbReference type="PIRSR" id="PIRSR001365-2"/>
    </source>
</evidence>
<keyword evidence="1 2" id="KW-0456">Lyase</keyword>
<dbReference type="Proteomes" id="UP000812287">
    <property type="component" value="Unassembled WGS sequence"/>
</dbReference>
<evidence type="ECO:0000256" key="1">
    <source>
        <dbReference type="ARBA" id="ARBA00023239"/>
    </source>
</evidence>
<gene>
    <name evidence="5" type="ORF">BT62DRAFT_936140</name>
</gene>
<organism evidence="5 6">
    <name type="scientific">Guyanagaster necrorhizus</name>
    <dbReference type="NCBI Taxonomy" id="856835"/>
    <lineage>
        <taxon>Eukaryota</taxon>
        <taxon>Fungi</taxon>
        <taxon>Dikarya</taxon>
        <taxon>Basidiomycota</taxon>
        <taxon>Agaricomycotina</taxon>
        <taxon>Agaricomycetes</taxon>
        <taxon>Agaricomycetidae</taxon>
        <taxon>Agaricales</taxon>
        <taxon>Marasmiineae</taxon>
        <taxon>Physalacriaceae</taxon>
        <taxon>Guyanagaster</taxon>
    </lineage>
</organism>
<keyword evidence="6" id="KW-1185">Reference proteome</keyword>
<dbReference type="SMART" id="SM01130">
    <property type="entry name" value="DHDPS"/>
    <property type="match status" value="1"/>
</dbReference>
<accession>A0A9P7VJJ5</accession>
<dbReference type="SUPFAM" id="SSF51569">
    <property type="entry name" value="Aldolase"/>
    <property type="match status" value="1"/>
</dbReference>
<reference evidence="5" key="1">
    <citation type="submission" date="2020-11" db="EMBL/GenBank/DDBJ databases">
        <title>Adaptations for nitrogen fixation in a non-lichenized fungal sporocarp promotes dispersal by wood-feeding termites.</title>
        <authorList>
            <consortium name="DOE Joint Genome Institute"/>
            <person name="Koch R.A."/>
            <person name="Yoon G."/>
            <person name="Arayal U."/>
            <person name="Lail K."/>
            <person name="Amirebrahimi M."/>
            <person name="Labutti K."/>
            <person name="Lipzen A."/>
            <person name="Riley R."/>
            <person name="Barry K."/>
            <person name="Henrissat B."/>
            <person name="Grigoriev I.V."/>
            <person name="Herr J.R."/>
            <person name="Aime M.C."/>
        </authorList>
    </citation>
    <scope>NUCLEOTIDE SEQUENCE</scope>
    <source>
        <strain evidence="5">MCA 3950</strain>
    </source>
</reference>
<feature type="binding site" evidence="4">
    <location>
        <position position="205"/>
    </location>
    <ligand>
        <name>pyruvate</name>
        <dbReference type="ChEBI" id="CHEBI:15361"/>
    </ligand>
</feature>
<dbReference type="PANTHER" id="PTHR12128:SF66">
    <property type="entry name" value="4-HYDROXY-2-OXOGLUTARATE ALDOLASE, MITOCHONDRIAL"/>
    <property type="match status" value="1"/>
</dbReference>